<comment type="caution">
    <text evidence="11">The sequence shown here is derived from an EMBL/GenBank/DDBJ whole genome shotgun (WGS) entry which is preliminary data.</text>
</comment>
<dbReference type="PANTHER" id="PTHR41523:SF7">
    <property type="entry name" value="HISTIDINE KINASE"/>
    <property type="match status" value="1"/>
</dbReference>
<dbReference type="EC" id="2.7.13.3" evidence="2"/>
<dbReference type="Gene3D" id="2.10.70.100">
    <property type="match status" value="1"/>
</dbReference>
<dbReference type="NCBIfam" id="TIGR00229">
    <property type="entry name" value="sensory_box"/>
    <property type="match status" value="1"/>
</dbReference>
<dbReference type="InterPro" id="IPR035965">
    <property type="entry name" value="PAS-like_dom_sf"/>
</dbReference>
<feature type="transmembrane region" description="Helical" evidence="9">
    <location>
        <begin position="205"/>
        <end position="226"/>
    </location>
</feature>
<organism evidence="11 12">
    <name type="scientific">Fulvimarina uroteuthidis</name>
    <dbReference type="NCBI Taxonomy" id="3098149"/>
    <lineage>
        <taxon>Bacteria</taxon>
        <taxon>Pseudomonadati</taxon>
        <taxon>Pseudomonadota</taxon>
        <taxon>Alphaproteobacteria</taxon>
        <taxon>Hyphomicrobiales</taxon>
        <taxon>Aurantimonadaceae</taxon>
        <taxon>Fulvimarina</taxon>
    </lineage>
</organism>
<evidence type="ECO:0000256" key="9">
    <source>
        <dbReference type="PROSITE-ProRule" id="PRU00244"/>
    </source>
</evidence>
<keyword evidence="12" id="KW-1185">Reference proteome</keyword>
<keyword evidence="6" id="KW-0547">Nucleotide-binding</keyword>
<evidence type="ECO:0000256" key="3">
    <source>
        <dbReference type="ARBA" id="ARBA00021740"/>
    </source>
</evidence>
<feature type="transmembrane region" description="Helical" evidence="9">
    <location>
        <begin position="6"/>
        <end position="28"/>
    </location>
</feature>
<sequence length="568" mass="62024">MNASHDPIFVLLSLLIAVLGSWTALDLFRRVRANPGQARLVWLAIAALSMGLSIWSMHFVAMLGFDPGSAVRYDPLLTFLSMVLAIGATGAAFFFASRDNARLSHVFIAGSVMGIGICLMHYVGMAALRTAVSLGYDARLVVLSLLIAIAASTAALLVARREPSFSLRVIAALILGAAIVGMHYTAMAALELIPTLEVRLEPYGAPPYVLAVSVAGGTLLILLLALMASLSDQRANVISALEAGGVGYWELDLRTHALQISPRGKDICGVKREDDFTHEQFLFRLSPEEREKRDHVFEAALATGSDYNAEYCLTEDARWVNLRGRVMRDGRGRPRRMIGVILDVTDRHEAFAAVSLSERRQRLMVNELNHRVKNTLATIQSIARQTARNANSPEEFRVSFEGRLLALSETHNALTRGGWEVACLRELFEHELKPYSEAQIHIEGPSVSLEPREALALGMVIHELATNAAKYGALSVPTGSVHVAWALLPGERDADPSTLTLDWSEQGGPVVQAPNRKGFGSRLLHLSIEREMGGKAELRYEAHGFVCSLSIPLVRMAVVEFSEEALGF</sequence>
<dbReference type="Proteomes" id="UP001294412">
    <property type="component" value="Unassembled WGS sequence"/>
</dbReference>
<dbReference type="InterPro" id="IPR013655">
    <property type="entry name" value="PAS_fold_3"/>
</dbReference>
<accession>A0ABU5I7B2</accession>
<dbReference type="PROSITE" id="PS50924">
    <property type="entry name" value="MHYT"/>
    <property type="match status" value="1"/>
</dbReference>
<keyword evidence="5" id="KW-0808">Transferase</keyword>
<gene>
    <name evidence="11" type="ORF">U0C82_16920</name>
</gene>
<dbReference type="EMBL" id="JAXLPB010000006">
    <property type="protein sequence ID" value="MDY8110823.1"/>
    <property type="molecule type" value="Genomic_DNA"/>
</dbReference>
<dbReference type="Gene3D" id="3.30.450.20">
    <property type="entry name" value="PAS domain"/>
    <property type="match status" value="1"/>
</dbReference>
<feature type="transmembrane region" description="Helical" evidence="9">
    <location>
        <begin position="40"/>
        <end position="64"/>
    </location>
</feature>
<reference evidence="11 12" key="1">
    <citation type="submission" date="2023-12" db="EMBL/GenBank/DDBJ databases">
        <title>Description of Novel Strain Fulvimarina sp. 2208YS6-2-32 isolated from Uroteuthis (Photololigo) edulis.</title>
        <authorList>
            <person name="Park J.-S."/>
        </authorList>
    </citation>
    <scope>NUCLEOTIDE SEQUENCE [LARGE SCALE GENOMIC DNA]</scope>
    <source>
        <strain evidence="11 12">2208YS6-2-32</strain>
    </source>
</reference>
<dbReference type="Pfam" id="PF08447">
    <property type="entry name" value="PAS_3"/>
    <property type="match status" value="1"/>
</dbReference>
<keyword evidence="9" id="KW-1133">Transmembrane helix</keyword>
<keyword evidence="9" id="KW-0812">Transmembrane</keyword>
<evidence type="ECO:0000256" key="6">
    <source>
        <dbReference type="ARBA" id="ARBA00022741"/>
    </source>
</evidence>
<dbReference type="InterPro" id="IPR036890">
    <property type="entry name" value="HATPase_C_sf"/>
</dbReference>
<dbReference type="InterPro" id="IPR000014">
    <property type="entry name" value="PAS"/>
</dbReference>
<keyword evidence="7" id="KW-0418">Kinase</keyword>
<dbReference type="Gene3D" id="3.30.565.10">
    <property type="entry name" value="Histidine kinase-like ATPase, C-terminal domain"/>
    <property type="match status" value="1"/>
</dbReference>
<dbReference type="InterPro" id="IPR011102">
    <property type="entry name" value="Sig_transdc_His_kinase_HWE"/>
</dbReference>
<dbReference type="InterPro" id="IPR005330">
    <property type="entry name" value="MHYT_dom"/>
</dbReference>
<comment type="catalytic activity">
    <reaction evidence="1">
        <text>ATP + protein L-histidine = ADP + protein N-phospho-L-histidine.</text>
        <dbReference type="EC" id="2.7.13.3"/>
    </reaction>
</comment>
<evidence type="ECO:0000313" key="12">
    <source>
        <dbReference type="Proteomes" id="UP001294412"/>
    </source>
</evidence>
<keyword evidence="8" id="KW-0067">ATP-binding</keyword>
<feature type="transmembrane region" description="Helical" evidence="9">
    <location>
        <begin position="76"/>
        <end position="95"/>
    </location>
</feature>
<protein>
    <recommendedName>
        <fullName evidence="3">Blue-light-activated histidine kinase</fullName>
        <ecNumber evidence="2">2.7.13.3</ecNumber>
    </recommendedName>
</protein>
<evidence type="ECO:0000256" key="2">
    <source>
        <dbReference type="ARBA" id="ARBA00012438"/>
    </source>
</evidence>
<evidence type="ECO:0000256" key="1">
    <source>
        <dbReference type="ARBA" id="ARBA00000085"/>
    </source>
</evidence>
<dbReference type="PANTHER" id="PTHR41523">
    <property type="entry name" value="TWO-COMPONENT SYSTEM SENSOR PROTEIN"/>
    <property type="match status" value="1"/>
</dbReference>
<evidence type="ECO:0000259" key="10">
    <source>
        <dbReference type="PROSITE" id="PS50924"/>
    </source>
</evidence>
<evidence type="ECO:0000256" key="8">
    <source>
        <dbReference type="ARBA" id="ARBA00022840"/>
    </source>
</evidence>
<evidence type="ECO:0000256" key="5">
    <source>
        <dbReference type="ARBA" id="ARBA00022679"/>
    </source>
</evidence>
<feature type="transmembrane region" description="Helical" evidence="9">
    <location>
        <begin position="165"/>
        <end position="185"/>
    </location>
</feature>
<name>A0ABU5I7B2_9HYPH</name>
<feature type="transmembrane region" description="Helical" evidence="9">
    <location>
        <begin position="107"/>
        <end position="128"/>
    </location>
</feature>
<evidence type="ECO:0000256" key="7">
    <source>
        <dbReference type="ARBA" id="ARBA00022777"/>
    </source>
</evidence>
<feature type="domain" description="MHYT" evidence="10">
    <location>
        <begin position="5"/>
        <end position="193"/>
    </location>
</feature>
<evidence type="ECO:0000313" key="11">
    <source>
        <dbReference type="EMBL" id="MDY8110823.1"/>
    </source>
</evidence>
<dbReference type="Pfam" id="PF03707">
    <property type="entry name" value="MHYT"/>
    <property type="match status" value="3"/>
</dbReference>
<dbReference type="SMART" id="SM00911">
    <property type="entry name" value="HWE_HK"/>
    <property type="match status" value="1"/>
</dbReference>
<keyword evidence="4" id="KW-0597">Phosphoprotein</keyword>
<proteinExistence type="predicted"/>
<keyword evidence="9" id="KW-0472">Membrane</keyword>
<feature type="transmembrane region" description="Helical" evidence="9">
    <location>
        <begin position="140"/>
        <end position="158"/>
    </location>
</feature>
<evidence type="ECO:0000256" key="4">
    <source>
        <dbReference type="ARBA" id="ARBA00022553"/>
    </source>
</evidence>
<dbReference type="Pfam" id="PF07536">
    <property type="entry name" value="HWE_HK"/>
    <property type="match status" value="1"/>
</dbReference>
<dbReference type="SUPFAM" id="SSF55785">
    <property type="entry name" value="PYP-like sensor domain (PAS domain)"/>
    <property type="match status" value="1"/>
</dbReference>